<evidence type="ECO:0000256" key="5">
    <source>
        <dbReference type="PIRSR" id="PIRSR617867-1"/>
    </source>
</evidence>
<name>A0A1G7CZ88_9ACTO</name>
<keyword evidence="4" id="KW-0904">Protein phosphatase</keyword>
<dbReference type="PANTHER" id="PTHR11717:SF7">
    <property type="entry name" value="LOW MOLECULAR WEIGHT PHOSPHOTYROSINE PROTEIN PHOSPHATASE"/>
    <property type="match status" value="1"/>
</dbReference>
<feature type="domain" description="Phosphotyrosine protein phosphatase I" evidence="6">
    <location>
        <begin position="22"/>
        <end position="209"/>
    </location>
</feature>
<sequence>MGVMTELANQTGDILRRLHERPQILVVCTGNICRSPMGEVVLREKLAQAQLDIRVASAGVSNEEHGRGIYPPAQRALKARGYPTPERAAHRVTQKELAESGLILAMTTGHARALKRLLGAAGLDEGAIHLWREFDGSGLGICPHGVFGPGGVLEPSEDDIPARKRRNSSSDFYYSSGRWDVSDPWGGADAEFEKTLDSVEQGASGIVNLLLAARA</sequence>
<dbReference type="InterPro" id="IPR050438">
    <property type="entry name" value="LMW_PTPase"/>
</dbReference>
<keyword evidence="3 8" id="KW-0378">Hydrolase</keyword>
<dbReference type="Proteomes" id="UP000269974">
    <property type="component" value="Unassembled WGS sequence"/>
</dbReference>
<keyword evidence="9" id="KW-1185">Reference proteome</keyword>
<accession>A0A1G7CZ88</accession>
<dbReference type="AlphaFoldDB" id="A0A1G7CZ88"/>
<dbReference type="Proteomes" id="UP000182744">
    <property type="component" value="Unassembled WGS sequence"/>
</dbReference>
<dbReference type="SUPFAM" id="SSF52788">
    <property type="entry name" value="Phosphotyrosine protein phosphatases I"/>
    <property type="match status" value="1"/>
</dbReference>
<dbReference type="EC" id="3.1.3.48" evidence="2"/>
<dbReference type="InterPro" id="IPR017867">
    <property type="entry name" value="Tyr_phospatase_low_mol_wt"/>
</dbReference>
<dbReference type="InterPro" id="IPR023485">
    <property type="entry name" value="Ptyr_pPase"/>
</dbReference>
<dbReference type="PANTHER" id="PTHR11717">
    <property type="entry name" value="LOW MOLECULAR WEIGHT PROTEIN TYROSINE PHOSPHATASE"/>
    <property type="match status" value="1"/>
</dbReference>
<feature type="active site" description="Nucleophile" evidence="5">
    <location>
        <position position="28"/>
    </location>
</feature>
<evidence type="ECO:0000256" key="2">
    <source>
        <dbReference type="ARBA" id="ARBA00013064"/>
    </source>
</evidence>
<evidence type="ECO:0000313" key="9">
    <source>
        <dbReference type="Proteomes" id="UP000182744"/>
    </source>
</evidence>
<evidence type="ECO:0000256" key="4">
    <source>
        <dbReference type="ARBA" id="ARBA00022912"/>
    </source>
</evidence>
<dbReference type="Gene3D" id="3.40.50.2300">
    <property type="match status" value="1"/>
</dbReference>
<evidence type="ECO:0000256" key="1">
    <source>
        <dbReference type="ARBA" id="ARBA00011063"/>
    </source>
</evidence>
<reference evidence="9" key="1">
    <citation type="submission" date="2016-10" db="EMBL/GenBank/DDBJ databases">
        <authorList>
            <person name="Varghese N."/>
        </authorList>
    </citation>
    <scope>NUCLEOTIDE SEQUENCE [LARGE SCALE GENOMIC DNA]</scope>
    <source>
        <strain evidence="9">DSM 20639</strain>
    </source>
</reference>
<gene>
    <name evidence="8" type="primary">ptpA</name>
    <name evidence="8" type="ORF">NCTC10327_01891</name>
    <name evidence="7" type="ORF">SAMN05421878_10941</name>
</gene>
<organism evidence="7 9">
    <name type="scientific">Actinobaculum suis</name>
    <dbReference type="NCBI Taxonomy" id="1657"/>
    <lineage>
        <taxon>Bacteria</taxon>
        <taxon>Bacillati</taxon>
        <taxon>Actinomycetota</taxon>
        <taxon>Actinomycetes</taxon>
        <taxon>Actinomycetales</taxon>
        <taxon>Actinomycetaceae</taxon>
        <taxon>Actinobaculum</taxon>
    </lineage>
</organism>
<dbReference type="InterPro" id="IPR036196">
    <property type="entry name" value="Ptyr_pPase_sf"/>
</dbReference>
<evidence type="ECO:0000313" key="7">
    <source>
        <dbReference type="EMBL" id="SDE44591.1"/>
    </source>
</evidence>
<dbReference type="CDD" id="cd16343">
    <property type="entry name" value="LMWPTP"/>
    <property type="match status" value="1"/>
</dbReference>
<dbReference type="SMART" id="SM00226">
    <property type="entry name" value="LMWPc"/>
    <property type="match status" value="1"/>
</dbReference>
<reference evidence="7" key="2">
    <citation type="submission" date="2016-10" db="EMBL/GenBank/DDBJ databases">
        <authorList>
            <person name="de Groot N.N."/>
        </authorList>
    </citation>
    <scope>NUCLEOTIDE SEQUENCE [LARGE SCALE GENOMIC DNA]</scope>
    <source>
        <strain evidence="7">DSM 20639</strain>
    </source>
</reference>
<evidence type="ECO:0000256" key="3">
    <source>
        <dbReference type="ARBA" id="ARBA00022801"/>
    </source>
</evidence>
<dbReference type="GO" id="GO:0004725">
    <property type="term" value="F:protein tyrosine phosphatase activity"/>
    <property type="evidence" value="ECO:0007669"/>
    <property type="project" value="UniProtKB-EC"/>
</dbReference>
<reference evidence="8 10" key="3">
    <citation type="submission" date="2018-11" db="EMBL/GenBank/DDBJ databases">
        <authorList>
            <consortium name="Pathogen Informatics"/>
        </authorList>
    </citation>
    <scope>NUCLEOTIDE SEQUENCE [LARGE SCALE GENOMIC DNA]</scope>
    <source>
        <strain evidence="8 10">NCTC10327</strain>
    </source>
</reference>
<evidence type="ECO:0000259" key="6">
    <source>
        <dbReference type="SMART" id="SM00226"/>
    </source>
</evidence>
<dbReference type="Pfam" id="PF01451">
    <property type="entry name" value="LMWPc"/>
    <property type="match status" value="1"/>
</dbReference>
<dbReference type="EMBL" id="FNAU01000009">
    <property type="protein sequence ID" value="SDE44591.1"/>
    <property type="molecule type" value="Genomic_DNA"/>
</dbReference>
<evidence type="ECO:0000313" key="10">
    <source>
        <dbReference type="Proteomes" id="UP000269974"/>
    </source>
</evidence>
<proteinExistence type="inferred from homology"/>
<comment type="similarity">
    <text evidence="1">Belongs to the low molecular weight phosphotyrosine protein phosphatase family.</text>
</comment>
<feature type="active site" evidence="5">
    <location>
        <position position="34"/>
    </location>
</feature>
<protein>
    <recommendedName>
        <fullName evidence="2">protein-tyrosine-phosphatase</fullName>
        <ecNumber evidence="2">3.1.3.48</ecNumber>
    </recommendedName>
</protein>
<dbReference type="PRINTS" id="PR00719">
    <property type="entry name" value="LMWPTPASE"/>
</dbReference>
<dbReference type="EMBL" id="UYIO01000001">
    <property type="protein sequence ID" value="VDG77279.1"/>
    <property type="molecule type" value="Genomic_DNA"/>
</dbReference>
<evidence type="ECO:0000313" key="8">
    <source>
        <dbReference type="EMBL" id="VDG77279.1"/>
    </source>
</evidence>